<accession>A0A285V2N0</accession>
<protein>
    <submittedName>
        <fullName evidence="5">GntR family transcriptional regulator</fullName>
    </submittedName>
</protein>
<dbReference type="EMBL" id="OBQD01000042">
    <property type="protein sequence ID" value="SOC48197.1"/>
    <property type="molecule type" value="Genomic_DNA"/>
</dbReference>
<dbReference type="Gene3D" id="1.20.120.530">
    <property type="entry name" value="GntR ligand-binding domain-like"/>
    <property type="match status" value="1"/>
</dbReference>
<dbReference type="SMART" id="SM00895">
    <property type="entry name" value="FCD"/>
    <property type="match status" value="1"/>
</dbReference>
<evidence type="ECO:0000256" key="1">
    <source>
        <dbReference type="ARBA" id="ARBA00023015"/>
    </source>
</evidence>
<dbReference type="Pfam" id="PF07729">
    <property type="entry name" value="FCD"/>
    <property type="match status" value="1"/>
</dbReference>
<sequence length="240" mass="27753">MTTRTTAPRRVAPRRVEKETAATTVYHALKRDIVHGVLEPGHKLLIDQIAERYSAGTNPVREALNRLSSERLVDREDLRGFFVPPISLDDFRDIVRTRCWVEGKALEESIRNRTEAWEDAIILANHRLQNTPIHYYEHTEPGMPPPDNSPWEERHRTFHRALIANCGSRHLLRFADELMLLGERYRFISMANSYPRRRSVDEHQAIVDATLAGDTKRAVEALQGQYQLTLKIYEETMSGE</sequence>
<proteinExistence type="predicted"/>
<gene>
    <name evidence="5" type="ORF">SAMN05892877_14213</name>
</gene>
<keyword evidence="1" id="KW-0805">Transcription regulation</keyword>
<evidence type="ECO:0000256" key="3">
    <source>
        <dbReference type="ARBA" id="ARBA00023163"/>
    </source>
</evidence>
<dbReference type="PANTHER" id="PTHR43537">
    <property type="entry name" value="TRANSCRIPTIONAL REGULATOR, GNTR FAMILY"/>
    <property type="match status" value="1"/>
</dbReference>
<dbReference type="Proteomes" id="UP000219167">
    <property type="component" value="Unassembled WGS sequence"/>
</dbReference>
<dbReference type="InterPro" id="IPR000524">
    <property type="entry name" value="Tscrpt_reg_HTH_GntR"/>
</dbReference>
<dbReference type="PROSITE" id="PS50949">
    <property type="entry name" value="HTH_GNTR"/>
    <property type="match status" value="1"/>
</dbReference>
<dbReference type="Gene3D" id="1.10.10.10">
    <property type="entry name" value="Winged helix-like DNA-binding domain superfamily/Winged helix DNA-binding domain"/>
    <property type="match status" value="1"/>
</dbReference>
<dbReference type="SUPFAM" id="SSF46785">
    <property type="entry name" value="Winged helix' DNA-binding domain"/>
    <property type="match status" value="1"/>
</dbReference>
<dbReference type="InterPro" id="IPR008920">
    <property type="entry name" value="TF_FadR/GntR_C"/>
</dbReference>
<dbReference type="CDD" id="cd07377">
    <property type="entry name" value="WHTH_GntR"/>
    <property type="match status" value="1"/>
</dbReference>
<dbReference type="SMART" id="SM00345">
    <property type="entry name" value="HTH_GNTR"/>
    <property type="match status" value="1"/>
</dbReference>
<keyword evidence="2" id="KW-0238">DNA-binding</keyword>
<feature type="domain" description="HTH gntR-type" evidence="4">
    <location>
        <begin position="19"/>
        <end position="86"/>
    </location>
</feature>
<dbReference type="InterPro" id="IPR036388">
    <property type="entry name" value="WH-like_DNA-bd_sf"/>
</dbReference>
<evidence type="ECO:0000259" key="4">
    <source>
        <dbReference type="PROSITE" id="PS50949"/>
    </source>
</evidence>
<dbReference type="GO" id="GO:0003677">
    <property type="term" value="F:DNA binding"/>
    <property type="evidence" value="ECO:0007669"/>
    <property type="project" value="UniProtKB-KW"/>
</dbReference>
<dbReference type="Pfam" id="PF00392">
    <property type="entry name" value="GntR"/>
    <property type="match status" value="1"/>
</dbReference>
<dbReference type="OrthoDB" id="8680240at2"/>
<dbReference type="AlphaFoldDB" id="A0A285V2N0"/>
<dbReference type="GO" id="GO:0003700">
    <property type="term" value="F:DNA-binding transcription factor activity"/>
    <property type="evidence" value="ECO:0007669"/>
    <property type="project" value="InterPro"/>
</dbReference>
<keyword evidence="6" id="KW-1185">Reference proteome</keyword>
<dbReference type="SUPFAM" id="SSF48008">
    <property type="entry name" value="GntR ligand-binding domain-like"/>
    <property type="match status" value="1"/>
</dbReference>
<reference evidence="5 6" key="1">
    <citation type="submission" date="2017-08" db="EMBL/GenBank/DDBJ databases">
        <authorList>
            <person name="de Groot N.N."/>
        </authorList>
    </citation>
    <scope>NUCLEOTIDE SEQUENCE [LARGE SCALE GENOMIC DNA]</scope>
    <source>
        <strain evidence="5 6">JC85</strain>
    </source>
</reference>
<dbReference type="PANTHER" id="PTHR43537:SF20">
    <property type="entry name" value="HTH-TYPE TRANSCRIPTIONAL REPRESSOR GLAR"/>
    <property type="match status" value="1"/>
</dbReference>
<keyword evidence="3" id="KW-0804">Transcription</keyword>
<organism evidence="5 6">
    <name type="scientific">Rhizobium subbaraonis</name>
    <dbReference type="NCBI Taxonomy" id="908946"/>
    <lineage>
        <taxon>Bacteria</taxon>
        <taxon>Pseudomonadati</taxon>
        <taxon>Pseudomonadota</taxon>
        <taxon>Alphaproteobacteria</taxon>
        <taxon>Hyphomicrobiales</taxon>
        <taxon>Rhizobiaceae</taxon>
        <taxon>Rhizobium/Agrobacterium group</taxon>
        <taxon>Rhizobium</taxon>
    </lineage>
</organism>
<dbReference type="InterPro" id="IPR036390">
    <property type="entry name" value="WH_DNA-bd_sf"/>
</dbReference>
<dbReference type="InterPro" id="IPR011711">
    <property type="entry name" value="GntR_C"/>
</dbReference>
<evidence type="ECO:0000256" key="2">
    <source>
        <dbReference type="ARBA" id="ARBA00023125"/>
    </source>
</evidence>
<evidence type="ECO:0000313" key="6">
    <source>
        <dbReference type="Proteomes" id="UP000219167"/>
    </source>
</evidence>
<dbReference type="RefSeq" id="WP_097143340.1">
    <property type="nucleotide sequence ID" value="NZ_OBQD01000042.1"/>
</dbReference>
<evidence type="ECO:0000313" key="5">
    <source>
        <dbReference type="EMBL" id="SOC48197.1"/>
    </source>
</evidence>
<name>A0A285V2N0_9HYPH</name>